<accession>A0A9W9XJM7</accession>
<sequence length="186" mass="20401">MENIDRKIRVYSLPGVTSTRCFRKLYGVIDNSTIVLEWLDTTLAELRYKPNDIGTHSLIASVIRAAITSCVVLVGSKYLNIGNILPFSIGSDSITAKVGDLGLVVPVGEPINAQPYAMRAPEGFLGQACAEWSQVWAEEGIKTVEMSNQLRDLLRLMLIHNPDKRSSASSVLASREPQDLENLVSV</sequence>
<evidence type="ECO:0000313" key="1">
    <source>
        <dbReference type="EMBL" id="KAJ5493845.1"/>
    </source>
</evidence>
<dbReference type="OrthoDB" id="5979581at2759"/>
<name>A0A9W9XJM7_9EURO</name>
<reference evidence="1" key="1">
    <citation type="submission" date="2022-12" db="EMBL/GenBank/DDBJ databases">
        <authorList>
            <person name="Petersen C."/>
        </authorList>
    </citation>
    <scope>NUCLEOTIDE SEQUENCE</scope>
    <source>
        <strain evidence="1">IBT 29495</strain>
    </source>
</reference>
<proteinExistence type="predicted"/>
<reference evidence="1" key="2">
    <citation type="journal article" date="2023" name="IMA Fungus">
        <title>Comparative genomic study of the Penicillium genus elucidates a diverse pangenome and 15 lateral gene transfer events.</title>
        <authorList>
            <person name="Petersen C."/>
            <person name="Sorensen T."/>
            <person name="Nielsen M.R."/>
            <person name="Sondergaard T.E."/>
            <person name="Sorensen J.L."/>
            <person name="Fitzpatrick D.A."/>
            <person name="Frisvad J.C."/>
            <person name="Nielsen K.L."/>
        </authorList>
    </citation>
    <scope>NUCLEOTIDE SEQUENCE</scope>
    <source>
        <strain evidence="1">IBT 29495</strain>
    </source>
</reference>
<comment type="caution">
    <text evidence="1">The sequence shown here is derived from an EMBL/GenBank/DDBJ whole genome shotgun (WGS) entry which is preliminary data.</text>
</comment>
<dbReference type="Proteomes" id="UP001149954">
    <property type="component" value="Unassembled WGS sequence"/>
</dbReference>
<dbReference type="SUPFAM" id="SSF56112">
    <property type="entry name" value="Protein kinase-like (PK-like)"/>
    <property type="match status" value="1"/>
</dbReference>
<dbReference type="AlphaFoldDB" id="A0A9W9XJM7"/>
<dbReference type="EMBL" id="JAPWDS010000006">
    <property type="protein sequence ID" value="KAJ5493845.1"/>
    <property type="molecule type" value="Genomic_DNA"/>
</dbReference>
<gene>
    <name evidence="1" type="ORF">N7463_009932</name>
</gene>
<dbReference type="InterPro" id="IPR011009">
    <property type="entry name" value="Kinase-like_dom_sf"/>
</dbReference>
<keyword evidence="2" id="KW-1185">Reference proteome</keyword>
<evidence type="ECO:0000313" key="2">
    <source>
        <dbReference type="Proteomes" id="UP001149954"/>
    </source>
</evidence>
<evidence type="ECO:0008006" key="3">
    <source>
        <dbReference type="Google" id="ProtNLM"/>
    </source>
</evidence>
<organism evidence="1 2">
    <name type="scientific">Penicillium fimorum</name>
    <dbReference type="NCBI Taxonomy" id="1882269"/>
    <lineage>
        <taxon>Eukaryota</taxon>
        <taxon>Fungi</taxon>
        <taxon>Dikarya</taxon>
        <taxon>Ascomycota</taxon>
        <taxon>Pezizomycotina</taxon>
        <taxon>Eurotiomycetes</taxon>
        <taxon>Eurotiomycetidae</taxon>
        <taxon>Eurotiales</taxon>
        <taxon>Aspergillaceae</taxon>
        <taxon>Penicillium</taxon>
    </lineage>
</organism>
<protein>
    <recommendedName>
        <fullName evidence="3">Protein kinase domain-containing protein</fullName>
    </recommendedName>
</protein>